<reference evidence="2" key="1">
    <citation type="submission" date="2020-10" db="EMBL/GenBank/DDBJ databases">
        <title>Connecting structure to function with the recovery of over 1000 high-quality activated sludge metagenome-assembled genomes encoding full-length rRNA genes using long-read sequencing.</title>
        <authorList>
            <person name="Singleton C.M."/>
            <person name="Petriglieri F."/>
            <person name="Kristensen J.M."/>
            <person name="Kirkegaard R.H."/>
            <person name="Michaelsen T.Y."/>
            <person name="Andersen M.H."/>
            <person name="Karst S.M."/>
            <person name="Dueholm M.S."/>
            <person name="Nielsen P.H."/>
            <person name="Albertsen M."/>
        </authorList>
    </citation>
    <scope>NUCLEOTIDE SEQUENCE</scope>
    <source>
        <strain evidence="2">Bjer_18-Q3-R1-45_BAT3C.347</strain>
    </source>
</reference>
<protein>
    <submittedName>
        <fullName evidence="2">Uncharacterized protein</fullName>
    </submittedName>
</protein>
<sequence>MSVTADDLKTALSVGAILISLVSLYFTKVNWLQSNRPVVTAFITEHSSGISAATFNLVIANTGSRPAVRVRLHASEAEIASLLEPGVRDQKFKMIESNFLSASEIPLLRNGEELTTSFGAFTDNPGEDSWLRYGSEAEVSITYKDLEGRKFESRFPIKVYAREGFGGGVWAAAKA</sequence>
<comment type="caution">
    <text evidence="2">The sequence shown here is derived from an EMBL/GenBank/DDBJ whole genome shotgun (WGS) entry which is preliminary data.</text>
</comment>
<evidence type="ECO:0000256" key="1">
    <source>
        <dbReference type="SAM" id="Phobius"/>
    </source>
</evidence>
<proteinExistence type="predicted"/>
<dbReference type="AlphaFoldDB" id="A0A9D7E059"/>
<feature type="transmembrane region" description="Helical" evidence="1">
    <location>
        <begin position="12"/>
        <end position="31"/>
    </location>
</feature>
<keyword evidence="1" id="KW-0812">Transmembrane</keyword>
<accession>A0A9D7E059</accession>
<name>A0A9D7E059_9PROT</name>
<dbReference type="Proteomes" id="UP000807785">
    <property type="component" value="Unassembled WGS sequence"/>
</dbReference>
<keyword evidence="1" id="KW-1133">Transmembrane helix</keyword>
<gene>
    <name evidence="2" type="ORF">IPH26_00215</name>
</gene>
<evidence type="ECO:0000313" key="3">
    <source>
        <dbReference type="Proteomes" id="UP000807785"/>
    </source>
</evidence>
<keyword evidence="1" id="KW-0472">Membrane</keyword>
<evidence type="ECO:0000313" key="2">
    <source>
        <dbReference type="EMBL" id="MBK6971436.1"/>
    </source>
</evidence>
<organism evidence="2 3">
    <name type="scientific">Candidatus Methylophosphatis roskildensis</name>
    <dbReference type="NCBI Taxonomy" id="2899263"/>
    <lineage>
        <taxon>Bacteria</taxon>
        <taxon>Pseudomonadati</taxon>
        <taxon>Pseudomonadota</taxon>
        <taxon>Betaproteobacteria</taxon>
        <taxon>Nitrosomonadales</taxon>
        <taxon>Sterolibacteriaceae</taxon>
        <taxon>Candidatus Methylophosphatis</taxon>
    </lineage>
</organism>
<dbReference type="EMBL" id="JADJEV010000001">
    <property type="protein sequence ID" value="MBK6971436.1"/>
    <property type="molecule type" value="Genomic_DNA"/>
</dbReference>